<protein>
    <submittedName>
        <fullName evidence="2">Uncharacterized protein</fullName>
    </submittedName>
</protein>
<evidence type="ECO:0000256" key="1">
    <source>
        <dbReference type="SAM" id="MobiDB-lite"/>
    </source>
</evidence>
<comment type="caution">
    <text evidence="2">The sequence shown here is derived from an EMBL/GenBank/DDBJ whole genome shotgun (WGS) entry which is preliminary data.</text>
</comment>
<reference evidence="2" key="1">
    <citation type="submission" date="2019-08" db="EMBL/GenBank/DDBJ databases">
        <authorList>
            <person name="Kucharzyk K."/>
            <person name="Murdoch R.W."/>
            <person name="Higgins S."/>
            <person name="Loffler F."/>
        </authorList>
    </citation>
    <scope>NUCLEOTIDE SEQUENCE</scope>
</reference>
<name>A0A644UIP5_9ZZZZ</name>
<dbReference type="EMBL" id="VSSQ01000118">
    <property type="protein sequence ID" value="MPL78673.1"/>
    <property type="molecule type" value="Genomic_DNA"/>
</dbReference>
<gene>
    <name evidence="2" type="ORF">SDC9_24543</name>
</gene>
<evidence type="ECO:0000313" key="2">
    <source>
        <dbReference type="EMBL" id="MPL78673.1"/>
    </source>
</evidence>
<feature type="compositionally biased region" description="Basic and acidic residues" evidence="1">
    <location>
        <begin position="384"/>
        <end position="404"/>
    </location>
</feature>
<organism evidence="2">
    <name type="scientific">bioreactor metagenome</name>
    <dbReference type="NCBI Taxonomy" id="1076179"/>
    <lineage>
        <taxon>unclassified sequences</taxon>
        <taxon>metagenomes</taxon>
        <taxon>ecological metagenomes</taxon>
    </lineage>
</organism>
<accession>A0A644UIP5</accession>
<proteinExistence type="predicted"/>
<feature type="region of interest" description="Disordered" evidence="1">
    <location>
        <begin position="368"/>
        <end position="404"/>
    </location>
</feature>
<dbReference type="AlphaFoldDB" id="A0A644UIP5"/>
<sequence>MEGAQAPEQESWAPGRLRCHILPQRRRAGRKPEGFRPAPIRKTLFLGGVYRIAELVDLLRAHGESRGDLHRACLDFVLDLLQLLLQGGGDGAVEGGVGDRAFGCADIDLLSAELLAFHESADRLEKGEVDTLHGGGKDEVGLGGFGREKGGLVGIHADGVLVGFHRGVEEPEAGASGGVVDHVGVVGLHLDEGLVLGLGGVGEGVDVVVDDLDPGIDLLGAGDVADEEVVDAGDVTAADKTDDIVAVEAGIPGGRGDQSRQGSGQVTGFGILILDGVNVSDVGGDPSVVHDIEGLGIAGRHFLYGAVEVVGAEHDGVAFRAGVLQGRSVLGGVGAELGVFDRHPVPEFLFDHIQSGLGGIVESLVAQGPGNKKEDRSLGGNLGDDGHGDRHGQHESNNRDEFSH</sequence>